<evidence type="ECO:0000256" key="11">
    <source>
        <dbReference type="PROSITE-ProRule" id="PRU00284"/>
    </source>
</evidence>
<dbReference type="AlphaFoldDB" id="A0AB34CG10"/>
<dbReference type="GO" id="GO:0007165">
    <property type="term" value="P:signal transduction"/>
    <property type="evidence" value="ECO:0007669"/>
    <property type="project" value="UniProtKB-KW"/>
</dbReference>
<dbReference type="InterPro" id="IPR003122">
    <property type="entry name" value="Tar_rcpt_lig-bd"/>
</dbReference>
<dbReference type="FunFam" id="1.10.287.950:FF:000001">
    <property type="entry name" value="Methyl-accepting chemotaxis sensory transducer"/>
    <property type="match status" value="1"/>
</dbReference>
<keyword evidence="4" id="KW-0145">Chemotaxis</keyword>
<dbReference type="Pfam" id="PF00015">
    <property type="entry name" value="MCPsignal"/>
    <property type="match status" value="1"/>
</dbReference>
<dbReference type="InterPro" id="IPR004089">
    <property type="entry name" value="MCPsignal_dom"/>
</dbReference>
<dbReference type="InterPro" id="IPR004090">
    <property type="entry name" value="Chemotax_Me-accpt_rcpt"/>
</dbReference>
<name>A0AB34CG10_9GAMM</name>
<feature type="transmembrane region" description="Helical" evidence="12">
    <location>
        <begin position="194"/>
        <end position="214"/>
    </location>
</feature>
<proteinExistence type="inferred from homology"/>
<dbReference type="GO" id="GO:0006935">
    <property type="term" value="P:chemotaxis"/>
    <property type="evidence" value="ECO:0007669"/>
    <property type="project" value="UniProtKB-KW"/>
</dbReference>
<dbReference type="CDD" id="cd11386">
    <property type="entry name" value="MCP_signal"/>
    <property type="match status" value="1"/>
</dbReference>
<keyword evidence="3" id="KW-0488">Methylation</keyword>
<dbReference type="SMART" id="SM00283">
    <property type="entry name" value="MA"/>
    <property type="match status" value="1"/>
</dbReference>
<evidence type="ECO:0000256" key="4">
    <source>
        <dbReference type="ARBA" id="ARBA00022500"/>
    </source>
</evidence>
<dbReference type="Gene3D" id="1.10.287.950">
    <property type="entry name" value="Methyl-accepting chemotaxis protein"/>
    <property type="match status" value="1"/>
</dbReference>
<dbReference type="GO" id="GO:0004888">
    <property type="term" value="F:transmembrane signaling receptor activity"/>
    <property type="evidence" value="ECO:0007669"/>
    <property type="project" value="InterPro"/>
</dbReference>
<dbReference type="EMBL" id="VWVM01000013">
    <property type="protein sequence ID" value="KAA6122274.1"/>
    <property type="molecule type" value="Genomic_DNA"/>
</dbReference>
<dbReference type="CDD" id="cd19407">
    <property type="entry name" value="Tar_Tsr_sensor"/>
    <property type="match status" value="1"/>
</dbReference>
<evidence type="ECO:0000256" key="9">
    <source>
        <dbReference type="ARBA" id="ARBA00023224"/>
    </source>
</evidence>
<dbReference type="PROSITE" id="PS50111">
    <property type="entry name" value="CHEMOTAXIS_TRANSDUC_2"/>
    <property type="match status" value="1"/>
</dbReference>
<feature type="domain" description="Methyl-accepting transducer" evidence="13">
    <location>
        <begin position="273"/>
        <end position="502"/>
    </location>
</feature>
<feature type="domain" description="HAMP" evidence="14">
    <location>
        <begin position="216"/>
        <end position="268"/>
    </location>
</feature>
<dbReference type="Pfam" id="PF00672">
    <property type="entry name" value="HAMP"/>
    <property type="match status" value="1"/>
</dbReference>
<dbReference type="RefSeq" id="WP_150014236.1">
    <property type="nucleotide sequence ID" value="NZ_VWVM01000013.1"/>
</dbReference>
<evidence type="ECO:0000256" key="7">
    <source>
        <dbReference type="ARBA" id="ARBA00022989"/>
    </source>
</evidence>
<sequence length="546" mass="58233">MFKNLRLTTGIAAVLIIFTALLALTGALFYASALKADKNFISARQLTLQQQYLGDTVQTLIKTRVTINRVAIRFLKNQSDPASLAAMSALLDNAVQTATEAQTLFRAWQAVHRETGQSKAEDVKVASAFQAMYTTMQASANFLKQGNYQAYGHLDAQAAQDQLERNYESWRTVNNNLMQQTLQQNQQGLADVRWTLLAVAFSAFFIIIAVWLGLKTLLLGPVNRLTGYIRAISAGNLVSEISDEGRNEVGLLVAELKLMRNALATTVRSVGDAAHSILTGASEVSAGSTDLSSRTEQQAAALEETAASMEQITSTVKLNAENAQQASAVAREAAAIATQGGETVGRVITNMESISESSEKMAGIIEIIDGIAFQTNILALNAAVEAARAGEQGRGFAVVAGEVRSLAGRSAVAAQDIKQLIEQSALRIRSGADHALEAGKSMSGIVISVNRVTTLTEEIASSSVEQTRGIEQVSKAVSEMDGVTQQNAALVEQSASAAASLEEQAAHLRQAVEIFKTGRSDEKLTEAATPVKNMSLTTTSSGWQSF</sequence>
<keyword evidence="16" id="KW-1185">Reference proteome</keyword>
<dbReference type="SUPFAM" id="SSF58104">
    <property type="entry name" value="Methyl-accepting chemotaxis protein (MCP) signaling domain"/>
    <property type="match status" value="1"/>
</dbReference>
<gene>
    <name evidence="15" type="ORF">F3I20_16515</name>
</gene>
<dbReference type="PROSITE" id="PS50885">
    <property type="entry name" value="HAMP"/>
    <property type="match status" value="1"/>
</dbReference>
<keyword evidence="6 12" id="KW-0812">Transmembrane</keyword>
<evidence type="ECO:0000256" key="8">
    <source>
        <dbReference type="ARBA" id="ARBA00023136"/>
    </source>
</evidence>
<dbReference type="SMART" id="SM00319">
    <property type="entry name" value="TarH"/>
    <property type="match status" value="1"/>
</dbReference>
<dbReference type="InterPro" id="IPR051310">
    <property type="entry name" value="MCP_chemotaxis"/>
</dbReference>
<dbReference type="InterPro" id="IPR035440">
    <property type="entry name" value="4HB_MCP_dom_sf"/>
</dbReference>
<dbReference type="SMART" id="SM00304">
    <property type="entry name" value="HAMP"/>
    <property type="match status" value="1"/>
</dbReference>
<dbReference type="Proteomes" id="UP000324255">
    <property type="component" value="Unassembled WGS sequence"/>
</dbReference>
<comment type="caution">
    <text evidence="15">The sequence shown here is derived from an EMBL/GenBank/DDBJ whole genome shotgun (WGS) entry which is preliminary data.</text>
</comment>
<keyword evidence="5" id="KW-0997">Cell inner membrane</keyword>
<comment type="subcellular location">
    <subcellularLocation>
        <location evidence="1">Cell inner membrane</location>
        <topology evidence="1">Multi-pass membrane protein</topology>
    </subcellularLocation>
</comment>
<dbReference type="InterPro" id="IPR003660">
    <property type="entry name" value="HAMP_dom"/>
</dbReference>
<evidence type="ECO:0000256" key="1">
    <source>
        <dbReference type="ARBA" id="ARBA00004429"/>
    </source>
</evidence>
<dbReference type="Gene3D" id="1.20.120.30">
    <property type="entry name" value="Aspartate receptor, ligand-binding domain"/>
    <property type="match status" value="1"/>
</dbReference>
<protein>
    <submittedName>
        <fullName evidence="15">HAMP domain-containing protein</fullName>
    </submittedName>
</protein>
<reference evidence="15 16" key="1">
    <citation type="submission" date="2019-09" db="EMBL/GenBank/DDBJ databases">
        <title>Genomic diversity of phyloplane-associated Pantoea species in Pakistan cotton crop.</title>
        <authorList>
            <person name="Tufail M.R."/>
            <person name="Cook D.R."/>
        </authorList>
    </citation>
    <scope>NUCLEOTIDE SEQUENCE [LARGE SCALE GENOMIC DNA]</scope>
    <source>
        <strain evidence="15 16">B_8</strain>
    </source>
</reference>
<evidence type="ECO:0000256" key="10">
    <source>
        <dbReference type="ARBA" id="ARBA00029447"/>
    </source>
</evidence>
<dbReference type="PRINTS" id="PR00260">
    <property type="entry name" value="CHEMTRNSDUCR"/>
</dbReference>
<dbReference type="Pfam" id="PF02203">
    <property type="entry name" value="TarH"/>
    <property type="match status" value="1"/>
</dbReference>
<evidence type="ECO:0000256" key="5">
    <source>
        <dbReference type="ARBA" id="ARBA00022519"/>
    </source>
</evidence>
<dbReference type="PANTHER" id="PTHR43531">
    <property type="entry name" value="PROTEIN ICFG"/>
    <property type="match status" value="1"/>
</dbReference>
<dbReference type="SUPFAM" id="SSF47170">
    <property type="entry name" value="Aspartate receptor, ligand-binding domain"/>
    <property type="match status" value="1"/>
</dbReference>
<evidence type="ECO:0000313" key="16">
    <source>
        <dbReference type="Proteomes" id="UP000324255"/>
    </source>
</evidence>
<evidence type="ECO:0000256" key="3">
    <source>
        <dbReference type="ARBA" id="ARBA00022481"/>
    </source>
</evidence>
<evidence type="ECO:0000256" key="6">
    <source>
        <dbReference type="ARBA" id="ARBA00022692"/>
    </source>
</evidence>
<dbReference type="GO" id="GO:0005886">
    <property type="term" value="C:plasma membrane"/>
    <property type="evidence" value="ECO:0007669"/>
    <property type="project" value="UniProtKB-SubCell"/>
</dbReference>
<keyword evidence="8 12" id="KW-0472">Membrane</keyword>
<comment type="similarity">
    <text evidence="10">Belongs to the methyl-accepting chemotaxis (MCP) protein family.</text>
</comment>
<evidence type="ECO:0000256" key="2">
    <source>
        <dbReference type="ARBA" id="ARBA00022475"/>
    </source>
</evidence>
<keyword evidence="2" id="KW-1003">Cell membrane</keyword>
<evidence type="ECO:0000259" key="14">
    <source>
        <dbReference type="PROSITE" id="PS50885"/>
    </source>
</evidence>
<organism evidence="15 16">
    <name type="scientific">Candidatus Pantoea gossypiicola</name>
    <dbReference type="NCBI Taxonomy" id="2608008"/>
    <lineage>
        <taxon>Bacteria</taxon>
        <taxon>Pseudomonadati</taxon>
        <taxon>Pseudomonadota</taxon>
        <taxon>Gammaproteobacteria</taxon>
        <taxon>Enterobacterales</taxon>
        <taxon>Erwiniaceae</taxon>
        <taxon>Pantoea</taxon>
    </lineage>
</organism>
<evidence type="ECO:0000256" key="12">
    <source>
        <dbReference type="SAM" id="Phobius"/>
    </source>
</evidence>
<keyword evidence="9 11" id="KW-0807">Transducer</keyword>
<accession>A0AB34CG10</accession>
<keyword evidence="7 12" id="KW-1133">Transmembrane helix</keyword>
<dbReference type="PANTHER" id="PTHR43531:SF16">
    <property type="entry name" value="METHYL-ACCEPTING CHEMOTAXIS PROTEIN II"/>
    <property type="match status" value="1"/>
</dbReference>
<evidence type="ECO:0000313" key="15">
    <source>
        <dbReference type="EMBL" id="KAA6122274.1"/>
    </source>
</evidence>
<evidence type="ECO:0000259" key="13">
    <source>
        <dbReference type="PROSITE" id="PS50111"/>
    </source>
</evidence>